<protein>
    <recommendedName>
        <fullName evidence="2">HTH DNA binding domain-containing protein</fullName>
    </recommendedName>
</protein>
<proteinExistence type="predicted"/>
<evidence type="ECO:0000313" key="1">
    <source>
        <dbReference type="EMBL" id="KKN86254.1"/>
    </source>
</evidence>
<accession>A0A0F9U3R9</accession>
<dbReference type="AlphaFoldDB" id="A0A0F9U3R9"/>
<dbReference type="EMBL" id="LAZR01000150">
    <property type="protein sequence ID" value="KKN86254.1"/>
    <property type="molecule type" value="Genomic_DNA"/>
</dbReference>
<sequence length="401" mass="44092">MDTDQLLFRILAVETRAARIEGIFAADPTLARMWRGQVALTEACRSVGLEDIHVFEGDVIHRHLENRLTDAEGARGAVSVAELLRVIVGPGDLIQDTARVVERCRRAAVSIEGEDASVDLAKLVRIFPMELRAAPTPVLGALRAATLFRIETQSSMPSVDRLIFMAAEHALRSGGAGAPLEQLPPEALLSRMNASWIVTPSIALTQSRFRAWSPGTGQGFDDLLDGMSRDLDRTLGAMPVLRRWREEARATASGKHGKSRLRDLVELAMYEPILTSKHLRNILGVSERASLYLMQEAEDAGILTLITPRKSYRVWAQPQMAQLLRMRAHRGGVTPGIASRQNEFNNLEEDFVSEEPGTIAAREKPMSAFADQAEAALAELDAAMKQADAILAKYRRGDPTK</sequence>
<gene>
    <name evidence="1" type="ORF">LCGC14_0271230</name>
</gene>
<reference evidence="1" key="1">
    <citation type="journal article" date="2015" name="Nature">
        <title>Complex archaea that bridge the gap between prokaryotes and eukaryotes.</title>
        <authorList>
            <person name="Spang A."/>
            <person name="Saw J.H."/>
            <person name="Jorgensen S.L."/>
            <person name="Zaremba-Niedzwiedzka K."/>
            <person name="Martijn J."/>
            <person name="Lind A.E."/>
            <person name="van Eijk R."/>
            <person name="Schleper C."/>
            <person name="Guy L."/>
            <person name="Ettema T.J."/>
        </authorList>
    </citation>
    <scope>NUCLEOTIDE SEQUENCE</scope>
</reference>
<name>A0A0F9U3R9_9ZZZZ</name>
<evidence type="ECO:0008006" key="2">
    <source>
        <dbReference type="Google" id="ProtNLM"/>
    </source>
</evidence>
<organism evidence="1">
    <name type="scientific">marine sediment metagenome</name>
    <dbReference type="NCBI Taxonomy" id="412755"/>
    <lineage>
        <taxon>unclassified sequences</taxon>
        <taxon>metagenomes</taxon>
        <taxon>ecological metagenomes</taxon>
    </lineage>
</organism>
<comment type="caution">
    <text evidence="1">The sequence shown here is derived from an EMBL/GenBank/DDBJ whole genome shotgun (WGS) entry which is preliminary data.</text>
</comment>